<dbReference type="PRINTS" id="PR00853">
    <property type="entry name" value="XPGRADSUPER"/>
</dbReference>
<dbReference type="SUPFAM" id="SSF47807">
    <property type="entry name" value="5' to 3' exonuclease, C-terminal subdomain"/>
    <property type="match status" value="1"/>
</dbReference>
<dbReference type="Gene3D" id="3.40.50.1010">
    <property type="entry name" value="5'-nuclease"/>
    <property type="match status" value="2"/>
</dbReference>
<dbReference type="CDD" id="cd09870">
    <property type="entry name" value="PIN_YEN1"/>
    <property type="match status" value="1"/>
</dbReference>
<accession>A0ABR1JQU7</accession>
<dbReference type="InterPro" id="IPR006084">
    <property type="entry name" value="XPG/Rad2"/>
</dbReference>
<dbReference type="InterPro" id="IPR006086">
    <property type="entry name" value="XPG-I_dom"/>
</dbReference>
<proteinExistence type="predicted"/>
<evidence type="ECO:0000313" key="4">
    <source>
        <dbReference type="EMBL" id="KAK7464189.1"/>
    </source>
</evidence>
<dbReference type="Pfam" id="PF00867">
    <property type="entry name" value="XPG_I"/>
    <property type="match status" value="1"/>
</dbReference>
<feature type="domain" description="XPG-I" evidence="3">
    <location>
        <begin position="120"/>
        <end position="193"/>
    </location>
</feature>
<dbReference type="Gene3D" id="1.10.150.20">
    <property type="entry name" value="5' to 3' exonuclease, C-terminal subdomain"/>
    <property type="match status" value="1"/>
</dbReference>
<evidence type="ECO:0000259" key="3">
    <source>
        <dbReference type="SMART" id="SM00484"/>
    </source>
</evidence>
<protein>
    <recommendedName>
        <fullName evidence="3">XPG-I domain-containing protein</fullName>
    </recommendedName>
</protein>
<dbReference type="Proteomes" id="UP001498398">
    <property type="component" value="Unassembled WGS sequence"/>
</dbReference>
<keyword evidence="2" id="KW-0378">Hydrolase</keyword>
<dbReference type="InterPro" id="IPR036279">
    <property type="entry name" value="5-3_exonuclease_C_sf"/>
</dbReference>
<name>A0ABR1JQU7_9AGAR</name>
<keyword evidence="1" id="KW-0540">Nuclease</keyword>
<dbReference type="EMBL" id="JBANRG010000008">
    <property type="protein sequence ID" value="KAK7464189.1"/>
    <property type="molecule type" value="Genomic_DNA"/>
</dbReference>
<dbReference type="PANTHER" id="PTHR11081:SF75">
    <property type="entry name" value="ENDONUCLEASE, PUTATIVE (AFU_ORTHOLOGUE AFUA_3G13260)-RELATED"/>
    <property type="match status" value="1"/>
</dbReference>
<dbReference type="PANTHER" id="PTHR11081">
    <property type="entry name" value="FLAP ENDONUCLEASE FAMILY MEMBER"/>
    <property type="match status" value="1"/>
</dbReference>
<reference evidence="4 5" key="1">
    <citation type="submission" date="2024-01" db="EMBL/GenBank/DDBJ databases">
        <title>A draft genome for the cacao thread blight pathogen Marasmiellus scandens.</title>
        <authorList>
            <person name="Baruah I.K."/>
            <person name="Leung J."/>
            <person name="Bukari Y."/>
            <person name="Amoako-Attah I."/>
            <person name="Meinhardt L.W."/>
            <person name="Bailey B.A."/>
            <person name="Cohen S.P."/>
        </authorList>
    </citation>
    <scope>NUCLEOTIDE SEQUENCE [LARGE SCALE GENOMIC DNA]</scope>
    <source>
        <strain evidence="4 5">GH-19</strain>
    </source>
</reference>
<dbReference type="SUPFAM" id="SSF88723">
    <property type="entry name" value="PIN domain-like"/>
    <property type="match status" value="1"/>
</dbReference>
<dbReference type="InterPro" id="IPR029060">
    <property type="entry name" value="PIN-like_dom_sf"/>
</dbReference>
<dbReference type="InterPro" id="IPR006085">
    <property type="entry name" value="XPG_DNA_repair_N"/>
</dbReference>
<comment type="caution">
    <text evidence="4">The sequence shown here is derived from an EMBL/GenBank/DDBJ whole genome shotgun (WGS) entry which is preliminary data.</text>
</comment>
<evidence type="ECO:0000256" key="2">
    <source>
        <dbReference type="ARBA" id="ARBA00022801"/>
    </source>
</evidence>
<evidence type="ECO:0000256" key="1">
    <source>
        <dbReference type="ARBA" id="ARBA00022722"/>
    </source>
</evidence>
<keyword evidence="5" id="KW-1185">Reference proteome</keyword>
<organism evidence="4 5">
    <name type="scientific">Marasmiellus scandens</name>
    <dbReference type="NCBI Taxonomy" id="2682957"/>
    <lineage>
        <taxon>Eukaryota</taxon>
        <taxon>Fungi</taxon>
        <taxon>Dikarya</taxon>
        <taxon>Basidiomycota</taxon>
        <taxon>Agaricomycotina</taxon>
        <taxon>Agaricomycetes</taxon>
        <taxon>Agaricomycetidae</taxon>
        <taxon>Agaricales</taxon>
        <taxon>Marasmiineae</taxon>
        <taxon>Omphalotaceae</taxon>
        <taxon>Marasmiellus</taxon>
    </lineage>
</organism>
<gene>
    <name evidence="4" type="ORF">VKT23_006355</name>
</gene>
<sequence>MGVHGLWETLKPACEPMEPLLEYALKEGFQRKYHHGRKLNLGVDASLYLASIKAAQLWRTNIHLSSDPLQTLFHQLCRYIRTPINLIYVFDGANRPALKQNTRVINRQVLFHEKAKTLIRAFGFHVYDTTYADAEAELVNLAHNGTVDGIITEDGDAVVFGAPQIFRINRNSTGTRVFLDVYSAEKIEKDLGLSHAGLILFALLVGGDYHDGVEGCGPATAHAMARCGFGESLIRALDDFLGLPEQHLADFLISWKDALADEMTHNHQGHLERKNPKAATSIREDASFPSLDIVHAYRRPQTNRSTGSPLPDTSLWIPSEPNLAVITDICISTLEWTNEYLLKQFQETLWHGIALQMLYSTYLVYDLRARKLATPYVNAVICRPTDAHIHKTDKSEIRVTLSIPSFFSHFKSDVLEKHGIRDKKIIVTVPQPVLSVAVAKSEKEFNGIISMFNMIPRSQAHAIPQEDMDVENTPDSTSDMDIEFGELTVRNNFIDLTGDCD</sequence>
<dbReference type="Pfam" id="PF00752">
    <property type="entry name" value="XPG_N"/>
    <property type="match status" value="1"/>
</dbReference>
<dbReference type="SMART" id="SM00484">
    <property type="entry name" value="XPGI"/>
    <property type="match status" value="1"/>
</dbReference>
<evidence type="ECO:0000313" key="5">
    <source>
        <dbReference type="Proteomes" id="UP001498398"/>
    </source>
</evidence>